<feature type="chain" id="PRO_5027010420" evidence="9">
    <location>
        <begin position="24"/>
        <end position="667"/>
    </location>
</feature>
<comment type="subcellular location">
    <subcellularLocation>
        <location evidence="1">Cell membrane</location>
        <topology evidence="1">Multi-pass membrane protein</topology>
    </subcellularLocation>
</comment>
<organism evidence="11 12">
    <name type="scientific">Halalkalibaculum roseum</name>
    <dbReference type="NCBI Taxonomy" id="2709311"/>
    <lineage>
        <taxon>Bacteria</taxon>
        <taxon>Pseudomonadati</taxon>
        <taxon>Balneolota</taxon>
        <taxon>Balneolia</taxon>
        <taxon>Balneolales</taxon>
        <taxon>Balneolaceae</taxon>
        <taxon>Halalkalibaculum</taxon>
    </lineage>
</organism>
<evidence type="ECO:0000256" key="2">
    <source>
        <dbReference type="ARBA" id="ARBA00022475"/>
    </source>
</evidence>
<evidence type="ECO:0000256" key="5">
    <source>
        <dbReference type="ARBA" id="ARBA00022989"/>
    </source>
</evidence>
<dbReference type="EMBL" id="JAALLT010000002">
    <property type="protein sequence ID" value="NGP75982.1"/>
    <property type="molecule type" value="Genomic_DNA"/>
</dbReference>
<feature type="transmembrane region" description="Helical" evidence="8">
    <location>
        <begin position="260"/>
        <end position="282"/>
    </location>
</feature>
<dbReference type="PANTHER" id="PTHR32234:SF0">
    <property type="entry name" value="THIOL:DISULFIDE INTERCHANGE PROTEIN DSBD"/>
    <property type="match status" value="1"/>
</dbReference>
<dbReference type="InterPro" id="IPR003834">
    <property type="entry name" value="Cyt_c_assmbl_TM_dom"/>
</dbReference>
<dbReference type="InterPro" id="IPR013766">
    <property type="entry name" value="Thioredoxin_domain"/>
</dbReference>
<keyword evidence="9" id="KW-0732">Signal</keyword>
<evidence type="ECO:0000256" key="1">
    <source>
        <dbReference type="ARBA" id="ARBA00004651"/>
    </source>
</evidence>
<dbReference type="InterPro" id="IPR028250">
    <property type="entry name" value="DsbDN"/>
</dbReference>
<dbReference type="InterPro" id="IPR036929">
    <property type="entry name" value="DsbDN_sf"/>
</dbReference>
<dbReference type="Pfam" id="PF02683">
    <property type="entry name" value="DsbD_TM"/>
    <property type="match status" value="1"/>
</dbReference>
<dbReference type="Gene3D" id="2.60.40.1250">
    <property type="entry name" value="Thiol:disulfide interchange protein DsbD, N-terminal domain"/>
    <property type="match status" value="1"/>
</dbReference>
<evidence type="ECO:0000256" key="3">
    <source>
        <dbReference type="ARBA" id="ARBA00022692"/>
    </source>
</evidence>
<dbReference type="Pfam" id="PF11412">
    <property type="entry name" value="DsbD_N"/>
    <property type="match status" value="1"/>
</dbReference>
<dbReference type="GO" id="GO:0005886">
    <property type="term" value="C:plasma membrane"/>
    <property type="evidence" value="ECO:0007669"/>
    <property type="project" value="UniProtKB-SubCell"/>
</dbReference>
<feature type="transmembrane region" description="Helical" evidence="8">
    <location>
        <begin position="216"/>
        <end position="239"/>
    </location>
</feature>
<evidence type="ECO:0000256" key="9">
    <source>
        <dbReference type="SAM" id="SignalP"/>
    </source>
</evidence>
<dbReference type="SUPFAM" id="SSF52833">
    <property type="entry name" value="Thioredoxin-like"/>
    <property type="match status" value="1"/>
</dbReference>
<feature type="domain" description="Thioredoxin" evidence="10">
    <location>
        <begin position="507"/>
        <end position="652"/>
    </location>
</feature>
<dbReference type="Proteomes" id="UP000473278">
    <property type="component" value="Unassembled WGS sequence"/>
</dbReference>
<evidence type="ECO:0000256" key="4">
    <source>
        <dbReference type="ARBA" id="ARBA00022748"/>
    </source>
</evidence>
<dbReference type="GO" id="GO:0015035">
    <property type="term" value="F:protein-disulfide reductase activity"/>
    <property type="evidence" value="ECO:0007669"/>
    <property type="project" value="TreeGrafter"/>
</dbReference>
<dbReference type="PANTHER" id="PTHR32234">
    <property type="entry name" value="THIOL:DISULFIDE INTERCHANGE PROTEIN DSBD"/>
    <property type="match status" value="1"/>
</dbReference>
<protein>
    <submittedName>
        <fullName evidence="11">Thioredoxin fold domain-containing protein</fullName>
    </submittedName>
</protein>
<keyword evidence="5 8" id="KW-1133">Transmembrane helix</keyword>
<feature type="transmembrane region" description="Helical" evidence="8">
    <location>
        <begin position="335"/>
        <end position="358"/>
    </location>
</feature>
<keyword evidence="2" id="KW-1003">Cell membrane</keyword>
<gene>
    <name evidence="11" type="ORF">G3570_05035</name>
</gene>
<dbReference type="Gene3D" id="3.40.30.10">
    <property type="entry name" value="Glutaredoxin"/>
    <property type="match status" value="1"/>
</dbReference>
<keyword evidence="6 8" id="KW-0472">Membrane</keyword>
<sequence length="667" mass="71774">MKITSKIAMGIIVLMLSPFFVQAQLLDPVSFEVSQAPETVKAGEAFEITVEATIEGEWHLYSIANDPDAGPYPTQFSSKNPQLQLAGDVSESEAVIEYDPNFETDLGWHTSNATFTIPLAFQTDASGSSMIDVEVLYQVCDDKSCLPPKRKSITKGITISGVADQPYEGLTESDSGSPAASSADGSSGGTGGAQVDESTTGSATAGGFGGDGIFSFLWLALTAGFAALLTPCVFPMIPLTVSFFSKQKEGQRGKAVGQAFGFGIAIVLTFTILGALLALLIGASGANQFAANPWVNLMIALVLVVFAVSLLGAFELRLPYQVTNWLNRKSNESSGLTGVLFMALTISAVSFSCTAPFVGGVLAATAGGEWFYPIIGMMGFSAAFASPFVLFALFPRWLESLPKSGSWMNIVKVLLGFIELAAAFKFLSNADLVWGWGLVSRPLTIAAWIAIFLMAGLYILGVYSVKHETKPNQIGTGRLMLAIPFFLFSFYLIPGLLGASLGIWDAWLPPKQATDVSVVYSISQRGGGSDSGEEWENWSENYDESVEVAKTSGKPVFIDFTGYTCTNCRAMESNVFPLEPIQNNFEQMEKVRLYTDDGTDGPENQKFQFQLTGTVALPTYVIVNPHTGNVISQLVGYSDKDEFQSFLENGLNRYRNLEKSDTKVGLN</sequence>
<feature type="transmembrane region" description="Helical" evidence="8">
    <location>
        <begin position="477"/>
        <end position="504"/>
    </location>
</feature>
<dbReference type="InterPro" id="IPR036249">
    <property type="entry name" value="Thioredoxin-like_sf"/>
</dbReference>
<dbReference type="PROSITE" id="PS51352">
    <property type="entry name" value="THIOREDOXIN_2"/>
    <property type="match status" value="1"/>
</dbReference>
<feature type="transmembrane region" description="Helical" evidence="8">
    <location>
        <begin position="406"/>
        <end position="425"/>
    </location>
</feature>
<feature type="transmembrane region" description="Helical" evidence="8">
    <location>
        <begin position="445"/>
        <end position="465"/>
    </location>
</feature>
<evidence type="ECO:0000256" key="7">
    <source>
        <dbReference type="SAM" id="MobiDB-lite"/>
    </source>
</evidence>
<keyword evidence="12" id="KW-1185">Reference proteome</keyword>
<dbReference type="GO" id="GO:0017004">
    <property type="term" value="P:cytochrome complex assembly"/>
    <property type="evidence" value="ECO:0007669"/>
    <property type="project" value="UniProtKB-KW"/>
</dbReference>
<feature type="compositionally biased region" description="Low complexity" evidence="7">
    <location>
        <begin position="173"/>
        <end position="185"/>
    </location>
</feature>
<evidence type="ECO:0000256" key="6">
    <source>
        <dbReference type="ARBA" id="ARBA00023136"/>
    </source>
</evidence>
<comment type="caution">
    <text evidence="11">The sequence shown here is derived from an EMBL/GenBank/DDBJ whole genome shotgun (WGS) entry which is preliminary data.</text>
</comment>
<feature type="transmembrane region" description="Helical" evidence="8">
    <location>
        <begin position="370"/>
        <end position="394"/>
    </location>
</feature>
<reference evidence="11 12" key="1">
    <citation type="submission" date="2020-02" db="EMBL/GenBank/DDBJ databases">
        <title>Balneolaceae bacterium YR4-1, complete genome.</title>
        <authorList>
            <person name="Li Y."/>
            <person name="Wu S."/>
        </authorList>
    </citation>
    <scope>NUCLEOTIDE SEQUENCE [LARGE SCALE GENOMIC DNA]</scope>
    <source>
        <strain evidence="11 12">YR4-1</strain>
    </source>
</reference>
<evidence type="ECO:0000259" key="10">
    <source>
        <dbReference type="PROSITE" id="PS51352"/>
    </source>
</evidence>
<dbReference type="AlphaFoldDB" id="A0A6M1ST59"/>
<keyword evidence="3 8" id="KW-0812">Transmembrane</keyword>
<evidence type="ECO:0000313" key="11">
    <source>
        <dbReference type="EMBL" id="NGP75982.1"/>
    </source>
</evidence>
<dbReference type="Pfam" id="PF13899">
    <property type="entry name" value="Thioredoxin_7"/>
    <property type="match status" value="1"/>
</dbReference>
<feature type="signal peptide" evidence="9">
    <location>
        <begin position="1"/>
        <end position="23"/>
    </location>
</feature>
<dbReference type="GO" id="GO:0045454">
    <property type="term" value="P:cell redox homeostasis"/>
    <property type="evidence" value="ECO:0007669"/>
    <property type="project" value="TreeGrafter"/>
</dbReference>
<evidence type="ECO:0000256" key="8">
    <source>
        <dbReference type="SAM" id="Phobius"/>
    </source>
</evidence>
<evidence type="ECO:0000313" key="12">
    <source>
        <dbReference type="Proteomes" id="UP000473278"/>
    </source>
</evidence>
<feature type="transmembrane region" description="Helical" evidence="8">
    <location>
        <begin position="294"/>
        <end position="314"/>
    </location>
</feature>
<feature type="region of interest" description="Disordered" evidence="7">
    <location>
        <begin position="167"/>
        <end position="199"/>
    </location>
</feature>
<dbReference type="RefSeq" id="WP_165139938.1">
    <property type="nucleotide sequence ID" value="NZ_JAALLT010000002.1"/>
</dbReference>
<accession>A0A6M1ST59</accession>
<proteinExistence type="predicted"/>
<name>A0A6M1ST59_9BACT</name>
<keyword evidence="4" id="KW-0201">Cytochrome c-type biogenesis</keyword>